<dbReference type="Gene3D" id="3.40.50.200">
    <property type="entry name" value="Peptidase S8/S53 domain"/>
    <property type="match status" value="1"/>
</dbReference>
<evidence type="ECO:0000256" key="1">
    <source>
        <dbReference type="ARBA" id="ARBA00004613"/>
    </source>
</evidence>
<evidence type="ECO:0000256" key="8">
    <source>
        <dbReference type="PIRSR" id="PIRSR615500-1"/>
    </source>
</evidence>
<evidence type="ECO:0000313" key="15">
    <source>
        <dbReference type="Proteomes" id="UP001293254"/>
    </source>
</evidence>
<dbReference type="InterPro" id="IPR000209">
    <property type="entry name" value="Peptidase_S8/S53_dom"/>
</dbReference>
<dbReference type="InterPro" id="IPR034197">
    <property type="entry name" value="Peptidases_S8_3"/>
</dbReference>
<keyword evidence="4 10" id="KW-0732">Signal</keyword>
<dbReference type="PANTHER" id="PTHR10795">
    <property type="entry name" value="PROPROTEIN CONVERTASE SUBTILISIN/KEXIN"/>
    <property type="match status" value="1"/>
</dbReference>
<keyword evidence="5 9" id="KW-0378">Hydrolase</keyword>
<dbReference type="Pfam" id="PF17766">
    <property type="entry name" value="fn3_6"/>
    <property type="match status" value="1"/>
</dbReference>
<feature type="domain" description="Peptidase S8/S53" evidence="11">
    <location>
        <begin position="135"/>
        <end position="592"/>
    </location>
</feature>
<dbReference type="Proteomes" id="UP001293254">
    <property type="component" value="Unassembled WGS sequence"/>
</dbReference>
<dbReference type="PROSITE" id="PS00136">
    <property type="entry name" value="SUBTILASE_ASP"/>
    <property type="match status" value="1"/>
</dbReference>
<feature type="domain" description="Inhibitor I9" evidence="12">
    <location>
        <begin position="31"/>
        <end position="105"/>
    </location>
</feature>
<dbReference type="CDD" id="cd02120">
    <property type="entry name" value="PA_subtilisin_like"/>
    <property type="match status" value="1"/>
</dbReference>
<name>A0AAE2CRN1_9LAMI</name>
<dbReference type="CDD" id="cd04852">
    <property type="entry name" value="Peptidases_S8_3"/>
    <property type="match status" value="1"/>
</dbReference>
<keyword evidence="7" id="KW-0325">Glycoprotein</keyword>
<keyword evidence="15" id="KW-1185">Reference proteome</keyword>
<dbReference type="Gene3D" id="3.50.30.30">
    <property type="match status" value="1"/>
</dbReference>
<proteinExistence type="inferred from homology"/>
<dbReference type="GO" id="GO:0005576">
    <property type="term" value="C:extracellular region"/>
    <property type="evidence" value="ECO:0007669"/>
    <property type="project" value="UniProtKB-SubCell"/>
</dbReference>
<comment type="similarity">
    <text evidence="2 9">Belongs to the peptidase S8 family.</text>
</comment>
<evidence type="ECO:0000313" key="14">
    <source>
        <dbReference type="EMBL" id="KAK4432021.1"/>
    </source>
</evidence>
<dbReference type="InterPro" id="IPR041469">
    <property type="entry name" value="Subtilisin-like_FN3"/>
</dbReference>
<feature type="domain" description="Subtilisin-like protease fibronectin type-III" evidence="13">
    <location>
        <begin position="680"/>
        <end position="775"/>
    </location>
</feature>
<dbReference type="FunFam" id="2.60.40.2310:FF:000001">
    <property type="entry name" value="Subtilisin-like protease SBT1.5"/>
    <property type="match status" value="1"/>
</dbReference>
<gene>
    <name evidence="14" type="ORF">Salat_0964200</name>
</gene>
<dbReference type="PROSITE" id="PS00137">
    <property type="entry name" value="SUBTILASE_HIS"/>
    <property type="match status" value="1"/>
</dbReference>
<reference evidence="14" key="1">
    <citation type="submission" date="2020-06" db="EMBL/GenBank/DDBJ databases">
        <authorList>
            <person name="Li T."/>
            <person name="Hu X."/>
            <person name="Zhang T."/>
            <person name="Song X."/>
            <person name="Zhang H."/>
            <person name="Dai N."/>
            <person name="Sheng W."/>
            <person name="Hou X."/>
            <person name="Wei L."/>
        </authorList>
    </citation>
    <scope>NUCLEOTIDE SEQUENCE</scope>
    <source>
        <strain evidence="14">3651</strain>
        <tissue evidence="14">Leaf</tissue>
    </source>
</reference>
<dbReference type="Pfam" id="PF00082">
    <property type="entry name" value="Peptidase_S8"/>
    <property type="match status" value="1"/>
</dbReference>
<evidence type="ECO:0000256" key="5">
    <source>
        <dbReference type="ARBA" id="ARBA00022801"/>
    </source>
</evidence>
<dbReference type="InterPro" id="IPR022398">
    <property type="entry name" value="Peptidase_S8_His-AS"/>
</dbReference>
<dbReference type="SUPFAM" id="SSF52743">
    <property type="entry name" value="Subtilisin-like"/>
    <property type="match status" value="1"/>
</dbReference>
<dbReference type="PROSITE" id="PS51892">
    <property type="entry name" value="SUBTILASE"/>
    <property type="match status" value="1"/>
</dbReference>
<evidence type="ECO:0000256" key="7">
    <source>
        <dbReference type="ARBA" id="ARBA00023180"/>
    </source>
</evidence>
<evidence type="ECO:0000256" key="3">
    <source>
        <dbReference type="ARBA" id="ARBA00022670"/>
    </source>
</evidence>
<reference evidence="14" key="2">
    <citation type="journal article" date="2024" name="Plant">
        <title>Genomic evolution and insights into agronomic trait innovations of Sesamum species.</title>
        <authorList>
            <person name="Miao H."/>
            <person name="Wang L."/>
            <person name="Qu L."/>
            <person name="Liu H."/>
            <person name="Sun Y."/>
            <person name="Le M."/>
            <person name="Wang Q."/>
            <person name="Wei S."/>
            <person name="Zheng Y."/>
            <person name="Lin W."/>
            <person name="Duan Y."/>
            <person name="Cao H."/>
            <person name="Xiong S."/>
            <person name="Wang X."/>
            <person name="Wei L."/>
            <person name="Li C."/>
            <person name="Ma Q."/>
            <person name="Ju M."/>
            <person name="Zhao R."/>
            <person name="Li G."/>
            <person name="Mu C."/>
            <person name="Tian Q."/>
            <person name="Mei H."/>
            <person name="Zhang T."/>
            <person name="Gao T."/>
            <person name="Zhang H."/>
        </authorList>
    </citation>
    <scope>NUCLEOTIDE SEQUENCE</scope>
    <source>
        <strain evidence="14">3651</strain>
    </source>
</reference>
<feature type="active site" description="Charge relay system" evidence="8 9">
    <location>
        <position position="144"/>
    </location>
</feature>
<evidence type="ECO:0000256" key="4">
    <source>
        <dbReference type="ARBA" id="ARBA00022729"/>
    </source>
</evidence>
<sequence>MGNPVCFLMLFPLIVVANGMAIGDVKESQIYIVYLGDKPQHNHECVADSHDDILASAVGSKEEARKLMVYNYKHSFSGFAAKLTKAQAKKLAEKPGVLRVLPDGRHRVQNTRSWTSLGLSNVGLPNNLLHQAHMGDGVIVGVVDSGIWPDSEAFNDEGLGPVPARWKGVCKSDGLFNASKHCNRKIIGARWYIKGYLHESGVKVAQFKETVEGTPSPIDIGGHGTHVASTVAGSFVNNVSYYGLSMGTFRGGAPRARLAIYKACWDAPKELCSSSDILAAMDDAVRDGVDVISVSLGGSYPHLPEVSPDNALAIGSFHAVAHGIPVISAAGNAGPTTSTIEEVAPWMISVAASTVDRAFPTPITLGNNKTVMGRGLVIGTRVGFTGLVQEELPKRVHAGKPDQAPVSGIKGKVVLSFFKDYFAQYPSAAVQVADSGGLALIVVRPLDDNDMYVYSDSMQHPATKIPIVEVDFEGGNEILEYIEKSSKATVMIGPSSVLVGKPLTPKIAGFSSRGPNPLAPEILKPDIAAPGASILAAVPPSYQTNDNGFAFMSGTSMAAPHLGGIVALLRALHPHWSPAAIKSALVTTAWNEDTHRTPIFAEGSPAKIADPFDYGGGIVNPNGAAYPGLVYDMDKEDYMNYLCSQDYRTADIYNATKETSAYNATAEQLICQNRYISLLDLNFPSIIIPELKTSITVKRRVTNVGPSNSVYRARIKFPVGTTVSVKPDVLVFNSNRRTIDFEVTVDAEQNMNTGFMFGSLTWTDGRHFVRSPISVRTTLYSLH</sequence>
<organism evidence="14 15">
    <name type="scientific">Sesamum alatum</name>
    <dbReference type="NCBI Taxonomy" id="300844"/>
    <lineage>
        <taxon>Eukaryota</taxon>
        <taxon>Viridiplantae</taxon>
        <taxon>Streptophyta</taxon>
        <taxon>Embryophyta</taxon>
        <taxon>Tracheophyta</taxon>
        <taxon>Spermatophyta</taxon>
        <taxon>Magnoliopsida</taxon>
        <taxon>eudicotyledons</taxon>
        <taxon>Gunneridae</taxon>
        <taxon>Pentapetalae</taxon>
        <taxon>asterids</taxon>
        <taxon>lamiids</taxon>
        <taxon>Lamiales</taxon>
        <taxon>Pedaliaceae</taxon>
        <taxon>Sesamum</taxon>
    </lineage>
</organism>
<comment type="subcellular location">
    <subcellularLocation>
        <location evidence="1">Secreted</location>
    </subcellularLocation>
</comment>
<evidence type="ECO:0000259" key="13">
    <source>
        <dbReference type="Pfam" id="PF17766"/>
    </source>
</evidence>
<dbReference type="Pfam" id="PF05922">
    <property type="entry name" value="Inhibitor_I9"/>
    <property type="match status" value="1"/>
</dbReference>
<accession>A0AAE2CRN1</accession>
<dbReference type="FunFam" id="3.30.70.80:FF:000002">
    <property type="entry name" value="Subtilisin-like protease SBT5.3"/>
    <property type="match status" value="1"/>
</dbReference>
<dbReference type="GO" id="GO:0004252">
    <property type="term" value="F:serine-type endopeptidase activity"/>
    <property type="evidence" value="ECO:0007669"/>
    <property type="project" value="UniProtKB-UniRule"/>
</dbReference>
<evidence type="ECO:0000256" key="2">
    <source>
        <dbReference type="ARBA" id="ARBA00011073"/>
    </source>
</evidence>
<dbReference type="InterPro" id="IPR023827">
    <property type="entry name" value="Peptidase_S8_Asp-AS"/>
</dbReference>
<keyword evidence="3 9" id="KW-0645">Protease</keyword>
<dbReference type="InterPro" id="IPR037045">
    <property type="entry name" value="S8pro/Inhibitor_I9_sf"/>
</dbReference>
<dbReference type="GO" id="GO:0006508">
    <property type="term" value="P:proteolysis"/>
    <property type="evidence" value="ECO:0007669"/>
    <property type="project" value="UniProtKB-KW"/>
</dbReference>
<feature type="chain" id="PRO_5041938369" evidence="10">
    <location>
        <begin position="22"/>
        <end position="783"/>
    </location>
</feature>
<dbReference type="PRINTS" id="PR00723">
    <property type="entry name" value="SUBTILISIN"/>
</dbReference>
<evidence type="ECO:0000256" key="10">
    <source>
        <dbReference type="SAM" id="SignalP"/>
    </source>
</evidence>
<dbReference type="EMBL" id="JACGWO010000003">
    <property type="protein sequence ID" value="KAK4432021.1"/>
    <property type="molecule type" value="Genomic_DNA"/>
</dbReference>
<evidence type="ECO:0000259" key="11">
    <source>
        <dbReference type="Pfam" id="PF00082"/>
    </source>
</evidence>
<feature type="active site" description="Charge relay system" evidence="8 9">
    <location>
        <position position="223"/>
    </location>
</feature>
<dbReference type="AlphaFoldDB" id="A0AAE2CRN1"/>
<protein>
    <submittedName>
        <fullName evidence="14">Subtilisin-like protease SBT3.9</fullName>
    </submittedName>
</protein>
<evidence type="ECO:0000259" key="12">
    <source>
        <dbReference type="Pfam" id="PF05922"/>
    </source>
</evidence>
<keyword evidence="6 9" id="KW-0720">Serine protease</keyword>
<dbReference type="InterPro" id="IPR010259">
    <property type="entry name" value="S8pro/Inhibitor_I9"/>
</dbReference>
<feature type="signal peptide" evidence="10">
    <location>
        <begin position="1"/>
        <end position="21"/>
    </location>
</feature>
<dbReference type="InterPro" id="IPR045051">
    <property type="entry name" value="SBT"/>
</dbReference>
<evidence type="ECO:0000256" key="6">
    <source>
        <dbReference type="ARBA" id="ARBA00022825"/>
    </source>
</evidence>
<dbReference type="Gene3D" id="2.60.40.2310">
    <property type="match status" value="1"/>
</dbReference>
<dbReference type="InterPro" id="IPR036852">
    <property type="entry name" value="Peptidase_S8/S53_dom_sf"/>
</dbReference>
<comment type="caution">
    <text evidence="14">The sequence shown here is derived from an EMBL/GenBank/DDBJ whole genome shotgun (WGS) entry which is preliminary data.</text>
</comment>
<feature type="active site" description="Charge relay system" evidence="8 9">
    <location>
        <position position="556"/>
    </location>
</feature>
<dbReference type="Gene3D" id="3.30.70.80">
    <property type="entry name" value="Peptidase S8 propeptide/proteinase inhibitor I9"/>
    <property type="match status" value="1"/>
</dbReference>
<dbReference type="InterPro" id="IPR015500">
    <property type="entry name" value="Peptidase_S8_subtilisin-rel"/>
</dbReference>
<evidence type="ECO:0000256" key="9">
    <source>
        <dbReference type="PROSITE-ProRule" id="PRU01240"/>
    </source>
</evidence>
<dbReference type="FunFam" id="3.40.50.200:FF:000006">
    <property type="entry name" value="Subtilisin-like protease SBT1.5"/>
    <property type="match status" value="1"/>
</dbReference>